<dbReference type="InterPro" id="IPR021890">
    <property type="entry name" value="DUF3501"/>
</dbReference>
<evidence type="ECO:0008006" key="3">
    <source>
        <dbReference type="Google" id="ProtNLM"/>
    </source>
</evidence>
<dbReference type="Proteomes" id="UP000189462">
    <property type="component" value="Unassembled WGS sequence"/>
</dbReference>
<proteinExistence type="predicted"/>
<keyword evidence="2" id="KW-1185">Reference proteome</keyword>
<dbReference type="RefSeq" id="WP_077279462.1">
    <property type="nucleotide sequence ID" value="NZ_MVBK01000077.1"/>
</dbReference>
<comment type="caution">
    <text evidence="1">The sequence shown here is derived from an EMBL/GenBank/DDBJ whole genome shotgun (WGS) entry which is preliminary data.</text>
</comment>
<dbReference type="STRING" id="108003.B1C78_12355"/>
<organism evidence="1 2">
    <name type="scientific">Thioalkalivibrio denitrificans</name>
    <dbReference type="NCBI Taxonomy" id="108003"/>
    <lineage>
        <taxon>Bacteria</taxon>
        <taxon>Pseudomonadati</taxon>
        <taxon>Pseudomonadota</taxon>
        <taxon>Gammaproteobacteria</taxon>
        <taxon>Chromatiales</taxon>
        <taxon>Ectothiorhodospiraceae</taxon>
        <taxon>Thioalkalivibrio</taxon>
    </lineage>
</organism>
<gene>
    <name evidence="1" type="ORF">B1C78_12355</name>
</gene>
<evidence type="ECO:0000313" key="1">
    <source>
        <dbReference type="EMBL" id="OOG23126.1"/>
    </source>
</evidence>
<dbReference type="Pfam" id="PF12007">
    <property type="entry name" value="DUF3501"/>
    <property type="match status" value="1"/>
</dbReference>
<dbReference type="AlphaFoldDB" id="A0A1V3NEA1"/>
<reference evidence="1 2" key="1">
    <citation type="submission" date="2017-02" db="EMBL/GenBank/DDBJ databases">
        <title>Genomic diversity within the haloalkaliphilic genus Thioalkalivibrio.</title>
        <authorList>
            <person name="Ahn A.-C."/>
            <person name="Meier-Kolthoff J."/>
            <person name="Overmars L."/>
            <person name="Richter M."/>
            <person name="Woyke T."/>
            <person name="Sorokin D.Y."/>
            <person name="Muyzer G."/>
        </authorList>
    </citation>
    <scope>NUCLEOTIDE SEQUENCE [LARGE SCALE GENOMIC DNA]</scope>
    <source>
        <strain evidence="1 2">ALJD</strain>
    </source>
</reference>
<evidence type="ECO:0000313" key="2">
    <source>
        <dbReference type="Proteomes" id="UP000189462"/>
    </source>
</evidence>
<dbReference type="EMBL" id="MVBK01000077">
    <property type="protein sequence ID" value="OOG23126.1"/>
    <property type="molecule type" value="Genomic_DNA"/>
</dbReference>
<dbReference type="OrthoDB" id="9780579at2"/>
<accession>A0A1V3NEA1</accession>
<name>A0A1V3NEA1_9GAMM</name>
<sequence>MMDKLTRDDLYSLEKYAEVRPQFRADVMKHKRERVVPVGPNVTLHFEDRLTMQYQIQEMLRVERIYEAEGIQDELDAYNPLIPDGSNFKATMMVEFDDVEERKLELARLIGIEDRTWVQVSGFDRVYAIADEDMERDTDEKTSSVHFMRFELTPDMVAAARSGAAISVGVDHENYRHQLEPLPQAVRDSLAEDLS</sequence>
<protein>
    <recommendedName>
        <fullName evidence="3">DUF3501 domain-containing protein</fullName>
    </recommendedName>
</protein>